<accession>A0AB34KL36</accession>
<feature type="compositionally biased region" description="Basic residues" evidence="1">
    <location>
        <begin position="336"/>
        <end position="346"/>
    </location>
</feature>
<feature type="compositionally biased region" description="Low complexity" evidence="1">
    <location>
        <begin position="136"/>
        <end position="147"/>
    </location>
</feature>
<sequence>MDSATSPRARPRSRGFSFKSDRSNGSRSKAEHLTESPDEKQRRDSIWKNSSKANPNAAITEAQPGDAQLLEQATLGSLRSGQHVDANGNVITDPDLSNPTRPRLERPLDTIRSFEKAIDNGYKRRNSMMRSESHDQNQQYQSRRNSSFGAGYESNRYSQGGAGMGGGYYGNRRPDSYAEGPRGNRYNSRGNGYNGNGYNGNGIYNQQHGHHQSYDTVNSGQTYGSDSTGPWANGTDPSSENSSLDRINATSKPQPDGMYGGQNGYGGYPRPIPEDGAYTPQQQNGYGGGPVQPPGGQRRPIPLGGSGEPGLSAAAAAPPRGSLPSTARPEPEKKKGWLSRRFSKKD</sequence>
<dbReference type="RefSeq" id="XP_069228835.1">
    <property type="nucleotide sequence ID" value="XM_069373630.1"/>
</dbReference>
<dbReference type="GeneID" id="96006468"/>
<dbReference type="PANTHER" id="PTHR28186:SF1">
    <property type="entry name" value="MEIOTICALLY UP-REGULATED GENE 9 PROTEIN"/>
    <property type="match status" value="1"/>
</dbReference>
<keyword evidence="3" id="KW-1185">Reference proteome</keyword>
<evidence type="ECO:0000256" key="1">
    <source>
        <dbReference type="SAM" id="MobiDB-lite"/>
    </source>
</evidence>
<name>A0AB34KL36_9PEZI</name>
<evidence type="ECO:0000313" key="2">
    <source>
        <dbReference type="EMBL" id="KAL1585729.1"/>
    </source>
</evidence>
<dbReference type="EMBL" id="JAAQHG020000017">
    <property type="protein sequence ID" value="KAL1585729.1"/>
    <property type="molecule type" value="Genomic_DNA"/>
</dbReference>
<feature type="compositionally biased region" description="Basic and acidic residues" evidence="1">
    <location>
        <begin position="102"/>
        <end position="122"/>
    </location>
</feature>
<dbReference type="Pfam" id="PF10295">
    <property type="entry name" value="DUF2406"/>
    <property type="match status" value="1"/>
</dbReference>
<protein>
    <submittedName>
        <fullName evidence="2">Uncharacterized protein</fullName>
    </submittedName>
</protein>
<feature type="compositionally biased region" description="Gly residues" evidence="1">
    <location>
        <begin position="258"/>
        <end position="267"/>
    </location>
</feature>
<proteinExistence type="predicted"/>
<comment type="caution">
    <text evidence="2">The sequence shown here is derived from an EMBL/GenBank/DDBJ whole genome shotgun (WGS) entry which is preliminary data.</text>
</comment>
<dbReference type="PANTHER" id="PTHR28186">
    <property type="entry name" value="MEIOTICALLY UP-REGULATED GENE 9 PROTEIN"/>
    <property type="match status" value="1"/>
</dbReference>
<feature type="compositionally biased region" description="Gly residues" evidence="1">
    <location>
        <begin position="160"/>
        <end position="169"/>
    </location>
</feature>
<feature type="compositionally biased region" description="Polar residues" evidence="1">
    <location>
        <begin position="214"/>
        <end position="253"/>
    </location>
</feature>
<dbReference type="Proteomes" id="UP000803884">
    <property type="component" value="Unassembled WGS sequence"/>
</dbReference>
<organism evidence="2 3">
    <name type="scientific">Cladosporium halotolerans</name>
    <dbReference type="NCBI Taxonomy" id="1052096"/>
    <lineage>
        <taxon>Eukaryota</taxon>
        <taxon>Fungi</taxon>
        <taxon>Dikarya</taxon>
        <taxon>Ascomycota</taxon>
        <taxon>Pezizomycotina</taxon>
        <taxon>Dothideomycetes</taxon>
        <taxon>Dothideomycetidae</taxon>
        <taxon>Cladosporiales</taxon>
        <taxon>Cladosporiaceae</taxon>
        <taxon>Cladosporium</taxon>
    </lineage>
</organism>
<reference evidence="2 3" key="1">
    <citation type="journal article" date="2020" name="Microbiol. Resour. Announc.">
        <title>Draft Genome Sequence of a Cladosporium Species Isolated from the Mesophotic Ascidian Didemnum maculosum.</title>
        <authorList>
            <person name="Gioti A."/>
            <person name="Siaperas R."/>
            <person name="Nikolaivits E."/>
            <person name="Le Goff G."/>
            <person name="Ouazzani J."/>
            <person name="Kotoulas G."/>
            <person name="Topakas E."/>
        </authorList>
    </citation>
    <scope>NUCLEOTIDE SEQUENCE [LARGE SCALE GENOMIC DNA]</scope>
    <source>
        <strain evidence="2 3">TM138-S3</strain>
    </source>
</reference>
<evidence type="ECO:0000313" key="3">
    <source>
        <dbReference type="Proteomes" id="UP000803884"/>
    </source>
</evidence>
<feature type="compositionally biased region" description="Low complexity" evidence="1">
    <location>
        <begin position="180"/>
        <end position="191"/>
    </location>
</feature>
<dbReference type="InterPro" id="IPR018809">
    <property type="entry name" value="DUF2406"/>
</dbReference>
<feature type="region of interest" description="Disordered" evidence="1">
    <location>
        <begin position="1"/>
        <end position="346"/>
    </location>
</feature>
<gene>
    <name evidence="2" type="ORF">WHR41_05025</name>
</gene>
<feature type="compositionally biased region" description="Low complexity" evidence="1">
    <location>
        <begin position="294"/>
        <end position="303"/>
    </location>
</feature>
<feature type="compositionally biased region" description="Basic and acidic residues" evidence="1">
    <location>
        <begin position="19"/>
        <end position="46"/>
    </location>
</feature>
<dbReference type="AlphaFoldDB" id="A0AB34KL36"/>